<protein>
    <submittedName>
        <fullName evidence="1">Uncharacterized protein</fullName>
    </submittedName>
</protein>
<reference evidence="2" key="1">
    <citation type="journal article" date="2024" name="Proc. Natl. Acad. Sci. U.S.A.">
        <title>Extraordinary preservation of gene collinearity over three hundred million years revealed in homosporous lycophytes.</title>
        <authorList>
            <person name="Li C."/>
            <person name="Wickell D."/>
            <person name="Kuo L.Y."/>
            <person name="Chen X."/>
            <person name="Nie B."/>
            <person name="Liao X."/>
            <person name="Peng D."/>
            <person name="Ji J."/>
            <person name="Jenkins J."/>
            <person name="Williams M."/>
            <person name="Shu S."/>
            <person name="Plott C."/>
            <person name="Barry K."/>
            <person name="Rajasekar S."/>
            <person name="Grimwood J."/>
            <person name="Han X."/>
            <person name="Sun S."/>
            <person name="Hou Z."/>
            <person name="He W."/>
            <person name="Dai G."/>
            <person name="Sun C."/>
            <person name="Schmutz J."/>
            <person name="Leebens-Mack J.H."/>
            <person name="Li F.W."/>
            <person name="Wang L."/>
        </authorList>
    </citation>
    <scope>NUCLEOTIDE SEQUENCE [LARGE SCALE GENOMIC DNA]</scope>
    <source>
        <strain evidence="2">cv. PW_Plant_1</strain>
    </source>
</reference>
<evidence type="ECO:0000313" key="2">
    <source>
        <dbReference type="Proteomes" id="UP001162992"/>
    </source>
</evidence>
<sequence length="154" mass="17616">MQYVGHTVNGPVKLIPSSLPQAPDRLQLVDQTTWRQQLHTIVLRQQDETECEMEVRMVRRKKVIPGRVQLRTLERLAYAVHELVNEAHRTPLAINKPQNRVDGAHDVHQLLHIHPERLHEEDVVEGQALWGRGQVHGGELCQSSHGPQITLELV</sequence>
<name>A0ACC2DBJ1_DIPCM</name>
<dbReference type="Proteomes" id="UP001162992">
    <property type="component" value="Chromosome 6"/>
</dbReference>
<keyword evidence="2" id="KW-1185">Reference proteome</keyword>
<dbReference type="EMBL" id="CM055097">
    <property type="protein sequence ID" value="KAJ7551629.1"/>
    <property type="molecule type" value="Genomic_DNA"/>
</dbReference>
<gene>
    <name evidence="1" type="ORF">O6H91_06G022200</name>
</gene>
<comment type="caution">
    <text evidence="1">The sequence shown here is derived from an EMBL/GenBank/DDBJ whole genome shotgun (WGS) entry which is preliminary data.</text>
</comment>
<accession>A0ACC2DBJ1</accession>
<organism evidence="1 2">
    <name type="scientific">Diphasiastrum complanatum</name>
    <name type="common">Issler's clubmoss</name>
    <name type="synonym">Lycopodium complanatum</name>
    <dbReference type="NCBI Taxonomy" id="34168"/>
    <lineage>
        <taxon>Eukaryota</taxon>
        <taxon>Viridiplantae</taxon>
        <taxon>Streptophyta</taxon>
        <taxon>Embryophyta</taxon>
        <taxon>Tracheophyta</taxon>
        <taxon>Lycopodiopsida</taxon>
        <taxon>Lycopodiales</taxon>
        <taxon>Lycopodiaceae</taxon>
        <taxon>Lycopodioideae</taxon>
        <taxon>Diphasiastrum</taxon>
    </lineage>
</organism>
<evidence type="ECO:0000313" key="1">
    <source>
        <dbReference type="EMBL" id="KAJ7551629.1"/>
    </source>
</evidence>
<proteinExistence type="predicted"/>